<reference evidence="1 2" key="1">
    <citation type="journal article" date="2019" name="Commun. Biol.">
        <title>The bagworm genome reveals a unique fibroin gene that provides high tensile strength.</title>
        <authorList>
            <person name="Kono N."/>
            <person name="Nakamura H."/>
            <person name="Ohtoshi R."/>
            <person name="Tomita M."/>
            <person name="Numata K."/>
            <person name="Arakawa K."/>
        </authorList>
    </citation>
    <scope>NUCLEOTIDE SEQUENCE [LARGE SCALE GENOMIC DNA]</scope>
</reference>
<accession>A0A4C1TY10</accession>
<protein>
    <submittedName>
        <fullName evidence="1">Uncharacterized protein</fullName>
    </submittedName>
</protein>
<keyword evidence="2" id="KW-1185">Reference proteome</keyword>
<gene>
    <name evidence="1" type="ORF">EVAR_20439_1</name>
</gene>
<dbReference type="AlphaFoldDB" id="A0A4C1TY10"/>
<evidence type="ECO:0000313" key="2">
    <source>
        <dbReference type="Proteomes" id="UP000299102"/>
    </source>
</evidence>
<proteinExistence type="predicted"/>
<name>A0A4C1TY10_EUMVA</name>
<evidence type="ECO:0000313" key="1">
    <source>
        <dbReference type="EMBL" id="GBP18907.1"/>
    </source>
</evidence>
<dbReference type="EMBL" id="BGZK01000102">
    <property type="protein sequence ID" value="GBP18907.1"/>
    <property type="molecule type" value="Genomic_DNA"/>
</dbReference>
<dbReference type="Proteomes" id="UP000299102">
    <property type="component" value="Unassembled WGS sequence"/>
</dbReference>
<sequence length="86" mass="9273">MKVPYHESALCQYSRQLKAAVTKSENLIKDVLFLHDNALLPTTDIAKAAILIPILDSNPDFTLGLDPGLVLNFAPPGLKSRTGPSS</sequence>
<organism evidence="1 2">
    <name type="scientific">Eumeta variegata</name>
    <name type="common">Bagworm moth</name>
    <name type="synonym">Eumeta japonica</name>
    <dbReference type="NCBI Taxonomy" id="151549"/>
    <lineage>
        <taxon>Eukaryota</taxon>
        <taxon>Metazoa</taxon>
        <taxon>Ecdysozoa</taxon>
        <taxon>Arthropoda</taxon>
        <taxon>Hexapoda</taxon>
        <taxon>Insecta</taxon>
        <taxon>Pterygota</taxon>
        <taxon>Neoptera</taxon>
        <taxon>Endopterygota</taxon>
        <taxon>Lepidoptera</taxon>
        <taxon>Glossata</taxon>
        <taxon>Ditrysia</taxon>
        <taxon>Tineoidea</taxon>
        <taxon>Psychidae</taxon>
        <taxon>Oiketicinae</taxon>
        <taxon>Eumeta</taxon>
    </lineage>
</organism>
<comment type="caution">
    <text evidence="1">The sequence shown here is derived from an EMBL/GenBank/DDBJ whole genome shotgun (WGS) entry which is preliminary data.</text>
</comment>